<name>Q10VF4_TRIEI</name>
<evidence type="ECO:0000259" key="1">
    <source>
        <dbReference type="Pfam" id="PF13613"/>
    </source>
</evidence>
<reference evidence="2" key="1">
    <citation type="submission" date="2006-06" db="EMBL/GenBank/DDBJ databases">
        <title>Complete sequence of Trichodesmium erythraeum IMS101.</title>
        <authorList>
            <consortium name="US DOE Joint Genome Institute"/>
            <person name="Copeland A."/>
            <person name="Lucas S."/>
            <person name="Lapidus A."/>
            <person name="Barry K."/>
            <person name="Detter J.C."/>
            <person name="Glavina del Rio T."/>
            <person name="Hammon N."/>
            <person name="Israni S."/>
            <person name="Dalin E."/>
            <person name="Tice H."/>
            <person name="Pitluck S."/>
            <person name="Kiss H."/>
            <person name="Munk A.C."/>
            <person name="Brettin T."/>
            <person name="Bruce D."/>
            <person name="Han C."/>
            <person name="Tapia R."/>
            <person name="Gilna P."/>
            <person name="Schmutz J."/>
            <person name="Larimer F."/>
            <person name="Land M."/>
            <person name="Hauser L."/>
            <person name="Kyrpides N."/>
            <person name="Kim E."/>
            <person name="Richardson P."/>
        </authorList>
    </citation>
    <scope>NUCLEOTIDE SEQUENCE [LARGE SCALE GENOMIC DNA]</scope>
    <source>
        <strain evidence="2">IMS101</strain>
    </source>
</reference>
<feature type="domain" description="Transposase Helix-turn-helix" evidence="1">
    <location>
        <begin position="30"/>
        <end position="74"/>
    </location>
</feature>
<dbReference type="AlphaFoldDB" id="Q10VF4"/>
<accession>Q10VF4</accession>
<dbReference type="RefSeq" id="WP_011614084.1">
    <property type="nucleotide sequence ID" value="NC_008312.1"/>
</dbReference>
<proteinExistence type="predicted"/>
<dbReference type="EMBL" id="CP000393">
    <property type="protein sequence ID" value="ABG53770.1"/>
    <property type="molecule type" value="Genomic_DNA"/>
</dbReference>
<dbReference type="HOGENOM" id="CLU_2572872_0_0_3"/>
<evidence type="ECO:0000313" key="2">
    <source>
        <dbReference type="EMBL" id="ABG53770.1"/>
    </source>
</evidence>
<sequence length="81" mass="9293">MLKKLKTKKDRRSNKEEKRLIKAGGVRKKSLGKAEEIILTLYYLHHVPTFQLLGAIFGVSESTANNIFQALERYFEGIITI</sequence>
<dbReference type="KEGG" id="ter:Tery_4826"/>
<dbReference type="Pfam" id="PF13613">
    <property type="entry name" value="HTH_Tnp_4"/>
    <property type="match status" value="1"/>
</dbReference>
<gene>
    <name evidence="2" type="ordered locus">Tery_4826</name>
</gene>
<dbReference type="InterPro" id="IPR027805">
    <property type="entry name" value="Transposase_HTH_dom"/>
</dbReference>
<organism evidence="2">
    <name type="scientific">Trichodesmium erythraeum (strain IMS101)</name>
    <dbReference type="NCBI Taxonomy" id="203124"/>
    <lineage>
        <taxon>Bacteria</taxon>
        <taxon>Bacillati</taxon>
        <taxon>Cyanobacteriota</taxon>
        <taxon>Cyanophyceae</taxon>
        <taxon>Oscillatoriophycideae</taxon>
        <taxon>Oscillatoriales</taxon>
        <taxon>Microcoleaceae</taxon>
        <taxon>Trichodesmium</taxon>
    </lineage>
</organism>
<protein>
    <recommendedName>
        <fullName evidence="1">Transposase Helix-turn-helix domain-containing protein</fullName>
    </recommendedName>
</protein>